<dbReference type="InterPro" id="IPR018494">
    <property type="entry name" value="Oxysterol-bd_CS"/>
</dbReference>
<organism evidence="8 9">
    <name type="scientific">Nematostella vectensis</name>
    <name type="common">Starlet sea anemone</name>
    <dbReference type="NCBI Taxonomy" id="45351"/>
    <lineage>
        <taxon>Eukaryota</taxon>
        <taxon>Metazoa</taxon>
        <taxon>Cnidaria</taxon>
        <taxon>Anthozoa</taxon>
        <taxon>Hexacorallia</taxon>
        <taxon>Actiniaria</taxon>
        <taxon>Edwardsiidae</taxon>
        <taxon>Nematostella</taxon>
    </lineage>
</organism>
<dbReference type="AlphaFoldDB" id="A7SJE8"/>
<evidence type="ECO:0000259" key="7">
    <source>
        <dbReference type="PROSITE" id="PS50003"/>
    </source>
</evidence>
<evidence type="ECO:0000256" key="4">
    <source>
        <dbReference type="RuleBase" id="RU003844"/>
    </source>
</evidence>
<dbReference type="SUPFAM" id="SSF144000">
    <property type="entry name" value="Oxysterol-binding protein-like"/>
    <property type="match status" value="1"/>
</dbReference>
<accession>A7SJE8</accession>
<dbReference type="FunFam" id="3.30.70.3490:FF:000001">
    <property type="entry name" value="Oxysterol-binding protein"/>
    <property type="match status" value="1"/>
</dbReference>
<gene>
    <name evidence="8" type="ORF">NEMVEDRAFT_v1g213187</name>
</gene>
<dbReference type="PROSITE" id="PS50003">
    <property type="entry name" value="PH_DOMAIN"/>
    <property type="match status" value="1"/>
</dbReference>
<evidence type="ECO:0000256" key="1">
    <source>
        <dbReference type="ARBA" id="ARBA00022448"/>
    </source>
</evidence>
<dbReference type="Proteomes" id="UP000001593">
    <property type="component" value="Unassembled WGS sequence"/>
</dbReference>
<dbReference type="InterPro" id="IPR037239">
    <property type="entry name" value="OSBP_sf"/>
</dbReference>
<evidence type="ECO:0000256" key="2">
    <source>
        <dbReference type="ARBA" id="ARBA00023055"/>
    </source>
</evidence>
<dbReference type="Pfam" id="PF00169">
    <property type="entry name" value="PH"/>
    <property type="match status" value="1"/>
</dbReference>
<dbReference type="OMA" id="CTIEQKQ"/>
<evidence type="ECO:0000313" key="8">
    <source>
        <dbReference type="EMBL" id="EDO36148.1"/>
    </source>
</evidence>
<dbReference type="Gene3D" id="2.30.29.30">
    <property type="entry name" value="Pleckstrin-homology domain (PH domain)/Phosphotyrosine-binding domain (PTB)"/>
    <property type="match status" value="1"/>
</dbReference>
<keyword evidence="3" id="KW-0446">Lipid-binding</keyword>
<evidence type="ECO:0000256" key="3">
    <source>
        <dbReference type="ARBA" id="ARBA00023121"/>
    </source>
</evidence>
<dbReference type="GO" id="GO:0032934">
    <property type="term" value="F:sterol binding"/>
    <property type="evidence" value="ECO:0000318"/>
    <property type="project" value="GO_Central"/>
</dbReference>
<dbReference type="FunFam" id="1.10.287.2720:FF:000001">
    <property type="entry name" value="Oxysterol-binding OBPalpha"/>
    <property type="match status" value="1"/>
</dbReference>
<dbReference type="Gene3D" id="2.40.160.120">
    <property type="match status" value="1"/>
</dbReference>
<protein>
    <recommendedName>
        <fullName evidence="5">Oxysterol-binding protein</fullName>
    </recommendedName>
</protein>
<keyword evidence="2 5" id="KW-0445">Lipid transport</keyword>
<dbReference type="InParanoid" id="A7SJE8"/>
<comment type="similarity">
    <text evidence="4">Belongs to the OSBP family.</text>
</comment>
<dbReference type="GO" id="GO:0006869">
    <property type="term" value="P:lipid transport"/>
    <property type="evidence" value="ECO:0007669"/>
    <property type="project" value="UniProtKB-KW"/>
</dbReference>
<name>A7SJE8_NEMVE</name>
<dbReference type="PANTHER" id="PTHR10972">
    <property type="entry name" value="OXYSTEROL-BINDING PROTEIN-RELATED"/>
    <property type="match status" value="1"/>
</dbReference>
<dbReference type="Gene3D" id="1.10.287.2720">
    <property type="match status" value="1"/>
</dbReference>
<dbReference type="SMART" id="SM00233">
    <property type="entry name" value="PH"/>
    <property type="match status" value="1"/>
</dbReference>
<dbReference type="STRING" id="45351.A7SJE8"/>
<dbReference type="InterPro" id="IPR000648">
    <property type="entry name" value="Oxysterol-bd"/>
</dbReference>
<dbReference type="EMBL" id="DS469677">
    <property type="protein sequence ID" value="EDO36148.1"/>
    <property type="molecule type" value="Genomic_DNA"/>
</dbReference>
<dbReference type="FunFam" id="2.30.29.30:FF:000089">
    <property type="entry name" value="Oxysterol-binding protein"/>
    <property type="match status" value="1"/>
</dbReference>
<evidence type="ECO:0000256" key="5">
    <source>
        <dbReference type="RuleBase" id="RU003845"/>
    </source>
</evidence>
<evidence type="ECO:0000256" key="6">
    <source>
        <dbReference type="SAM" id="MobiDB-lite"/>
    </source>
</evidence>
<dbReference type="InterPro" id="IPR011993">
    <property type="entry name" value="PH-like_dom_sf"/>
</dbReference>
<dbReference type="PhylomeDB" id="A7SJE8"/>
<dbReference type="eggNOG" id="KOG2210">
    <property type="taxonomic scope" value="Eukaryota"/>
</dbReference>
<dbReference type="CDD" id="cd13290">
    <property type="entry name" value="PH_ORP9"/>
    <property type="match status" value="1"/>
</dbReference>
<reference evidence="8 9" key="1">
    <citation type="journal article" date="2007" name="Science">
        <title>Sea anemone genome reveals ancestral eumetazoan gene repertoire and genomic organization.</title>
        <authorList>
            <person name="Putnam N.H."/>
            <person name="Srivastava M."/>
            <person name="Hellsten U."/>
            <person name="Dirks B."/>
            <person name="Chapman J."/>
            <person name="Salamov A."/>
            <person name="Terry A."/>
            <person name="Shapiro H."/>
            <person name="Lindquist E."/>
            <person name="Kapitonov V.V."/>
            <person name="Jurka J."/>
            <person name="Genikhovich G."/>
            <person name="Grigoriev I.V."/>
            <person name="Lucas S.M."/>
            <person name="Steele R.E."/>
            <person name="Finnerty J.R."/>
            <person name="Technau U."/>
            <person name="Martindale M.Q."/>
            <person name="Rokhsar D.S."/>
        </authorList>
    </citation>
    <scope>NUCLEOTIDE SEQUENCE [LARGE SCALE GENOMIC DNA]</scope>
    <source>
        <strain evidence="9">CH2 X CH6</strain>
    </source>
</reference>
<dbReference type="FunFam" id="2.40.160.120:FF:000014">
    <property type="entry name" value="Oxysterol-binding protein"/>
    <property type="match status" value="1"/>
</dbReference>
<dbReference type="Pfam" id="PF01237">
    <property type="entry name" value="Oxysterol_BP"/>
    <property type="match status" value="1"/>
</dbReference>
<evidence type="ECO:0000313" key="9">
    <source>
        <dbReference type="Proteomes" id="UP000001593"/>
    </source>
</evidence>
<dbReference type="PROSITE" id="PS01013">
    <property type="entry name" value="OSBP"/>
    <property type="match status" value="1"/>
</dbReference>
<dbReference type="Gene3D" id="3.30.70.3490">
    <property type="match status" value="1"/>
</dbReference>
<feature type="domain" description="PH" evidence="7">
    <location>
        <begin position="2"/>
        <end position="99"/>
    </location>
</feature>
<dbReference type="GO" id="GO:0005794">
    <property type="term" value="C:Golgi apparatus"/>
    <property type="evidence" value="ECO:0000318"/>
    <property type="project" value="GO_Central"/>
</dbReference>
<keyword evidence="1 5" id="KW-0813">Transport</keyword>
<dbReference type="InterPro" id="IPR001849">
    <property type="entry name" value="PH_domain"/>
</dbReference>
<dbReference type="PANTHER" id="PTHR10972:SF200">
    <property type="entry name" value="OXYSTEROL-BINDING PROTEIN-RELATED PROTEIN 9"/>
    <property type="match status" value="1"/>
</dbReference>
<dbReference type="HOGENOM" id="CLU_012334_3_0_1"/>
<keyword evidence="9" id="KW-1185">Reference proteome</keyword>
<dbReference type="GO" id="GO:0016020">
    <property type="term" value="C:membrane"/>
    <property type="evidence" value="ECO:0000318"/>
    <property type="project" value="GO_Central"/>
</dbReference>
<dbReference type="GO" id="GO:0005829">
    <property type="term" value="C:cytosol"/>
    <property type="evidence" value="ECO:0000318"/>
    <property type="project" value="GO_Central"/>
</dbReference>
<sequence length="645" mass="73546">MAVVMEGPLSKWTNVVKGWQYRWFVLDDNTGLLSYYTSKEKMMRGARRGCLRLKGANLGIDDEDDSTFTISCDQKTFHFQARDAEERERWIRALEDTIKRHSLIRKQRAAMVHEIEFDPMKENLDQRLAEAEAYYKILSKQIKVETESMLPIVPDHYSNSRQEQSNNPNPTSISDNNVDDILIDKLSIRPSKSESSLGPSPTSTTVTAGELSLSRVYSRSPSIARDQVPFASYSSSDEEDVEFFDADEFHEHSGERSEDDNSADLLLPIQKAAVLLNEADAVEQHSSVITHLLSQVRLGMDLTKVVLPTFILERRSLLEMYADFFAHPDLFSGIVDQPTPRDRMVQVVRWYLSAFHAGRKGSIAKKPYNPILGETFRCFWVLPEFASTRSQESLEEGPVPWAAKEDVTFIAEQVSHHPPISAFYAENRAKSISFGAHIWTKSKFLGLSVGVENVGQGCVSVLPFDEEYIVTFPNGYGRSILTVPWMEIGGKVAITCAKTGYSATVQFHCKPFYGGKKHRISCEVMAPSEKKPFLTIQGEWNGQMYAKFADDEEETLFIDTKTLPITQKMVKRIQKQEEFESRRLWQDVTINLKKGDVDKATEAKHKLEERQRGEARERKELGTNWETKLFHEVGGHWVYDKLLQK</sequence>
<feature type="region of interest" description="Disordered" evidence="6">
    <location>
        <begin position="156"/>
        <end position="177"/>
    </location>
</feature>
<dbReference type="SUPFAM" id="SSF50729">
    <property type="entry name" value="PH domain-like"/>
    <property type="match status" value="1"/>
</dbReference>
<feature type="compositionally biased region" description="Polar residues" evidence="6">
    <location>
        <begin position="157"/>
        <end position="176"/>
    </location>
</feature>
<proteinExistence type="inferred from homology"/>